<dbReference type="EC" id="3.1.6.1" evidence="6"/>
<dbReference type="InterPro" id="IPR024607">
    <property type="entry name" value="Sulfatase_CS"/>
</dbReference>
<dbReference type="InterPro" id="IPR000917">
    <property type="entry name" value="Sulfatase_N"/>
</dbReference>
<feature type="domain" description="Sulfatase N-terminal" evidence="5">
    <location>
        <begin position="53"/>
        <end position="379"/>
    </location>
</feature>
<evidence type="ECO:0000313" key="7">
    <source>
        <dbReference type="Proteomes" id="UP000321353"/>
    </source>
</evidence>
<dbReference type="SUPFAM" id="SSF53649">
    <property type="entry name" value="Alkaline phosphatase-like"/>
    <property type="match status" value="1"/>
</dbReference>
<dbReference type="PANTHER" id="PTHR42693">
    <property type="entry name" value="ARYLSULFATASE FAMILY MEMBER"/>
    <property type="match status" value="1"/>
</dbReference>
<evidence type="ECO:0000313" key="6">
    <source>
        <dbReference type="EMBL" id="QEG01094.1"/>
    </source>
</evidence>
<keyword evidence="3 6" id="KW-0378">Hydrolase</keyword>
<comment type="similarity">
    <text evidence="1">Belongs to the sulfatase family.</text>
</comment>
<dbReference type="AlphaFoldDB" id="A0A5B9MJP0"/>
<dbReference type="CDD" id="cd16144">
    <property type="entry name" value="ARS_like"/>
    <property type="match status" value="1"/>
</dbReference>
<reference evidence="6 7" key="1">
    <citation type="submission" date="2019-02" db="EMBL/GenBank/DDBJ databases">
        <title>Planctomycetal bacteria perform biofilm scaping via a novel small molecule.</title>
        <authorList>
            <person name="Jeske O."/>
            <person name="Boedeker C."/>
            <person name="Wiegand S."/>
            <person name="Breitling P."/>
            <person name="Kallscheuer N."/>
            <person name="Jogler M."/>
            <person name="Rohde M."/>
            <person name="Petersen J."/>
            <person name="Medema M.H."/>
            <person name="Surup F."/>
            <person name="Jogler C."/>
        </authorList>
    </citation>
    <scope>NUCLEOTIDE SEQUENCE [LARGE SCALE GENOMIC DNA]</scope>
    <source>
        <strain evidence="6 7">Mal15</strain>
    </source>
</reference>
<dbReference type="InterPro" id="IPR050738">
    <property type="entry name" value="Sulfatase"/>
</dbReference>
<dbReference type="Pfam" id="PF00884">
    <property type="entry name" value="Sulfatase"/>
    <property type="match status" value="1"/>
</dbReference>
<evidence type="ECO:0000256" key="3">
    <source>
        <dbReference type="ARBA" id="ARBA00022801"/>
    </source>
</evidence>
<keyword evidence="7" id="KW-1185">Reference proteome</keyword>
<dbReference type="GO" id="GO:0004065">
    <property type="term" value="F:arylsulfatase activity"/>
    <property type="evidence" value="ECO:0007669"/>
    <property type="project" value="UniProtKB-EC"/>
</dbReference>
<dbReference type="Gene3D" id="3.40.720.10">
    <property type="entry name" value="Alkaline Phosphatase, subunit A"/>
    <property type="match status" value="1"/>
</dbReference>
<dbReference type="PROSITE" id="PS00523">
    <property type="entry name" value="SULFATASE_1"/>
    <property type="match status" value="1"/>
</dbReference>
<dbReference type="KEGG" id="smam:Mal15_51700"/>
<evidence type="ECO:0000256" key="4">
    <source>
        <dbReference type="ARBA" id="ARBA00022837"/>
    </source>
</evidence>
<dbReference type="InterPro" id="IPR017850">
    <property type="entry name" value="Alkaline_phosphatase_core_sf"/>
</dbReference>
<dbReference type="GO" id="GO:0046872">
    <property type="term" value="F:metal ion binding"/>
    <property type="evidence" value="ECO:0007669"/>
    <property type="project" value="UniProtKB-KW"/>
</dbReference>
<gene>
    <name evidence="6" type="primary">atsA_69</name>
    <name evidence="6" type="ORF">Mal15_51700</name>
</gene>
<dbReference type="Proteomes" id="UP000321353">
    <property type="component" value="Chromosome"/>
</dbReference>
<proteinExistence type="inferred from homology"/>
<evidence type="ECO:0000256" key="1">
    <source>
        <dbReference type="ARBA" id="ARBA00008779"/>
    </source>
</evidence>
<keyword evidence="2" id="KW-0479">Metal-binding</keyword>
<dbReference type="PANTHER" id="PTHR42693:SF53">
    <property type="entry name" value="ENDO-4-O-SULFATASE"/>
    <property type="match status" value="1"/>
</dbReference>
<evidence type="ECO:0000259" key="5">
    <source>
        <dbReference type="Pfam" id="PF00884"/>
    </source>
</evidence>
<keyword evidence="4" id="KW-0106">Calcium</keyword>
<name>A0A5B9MJP0_9BACT</name>
<protein>
    <submittedName>
        <fullName evidence="6">Arylsulfatase</fullName>
        <ecNumber evidence="6">3.1.6.1</ecNumber>
    </submittedName>
</protein>
<organism evidence="6 7">
    <name type="scientific">Stieleria maiorica</name>
    <dbReference type="NCBI Taxonomy" id="2795974"/>
    <lineage>
        <taxon>Bacteria</taxon>
        <taxon>Pseudomonadati</taxon>
        <taxon>Planctomycetota</taxon>
        <taxon>Planctomycetia</taxon>
        <taxon>Pirellulales</taxon>
        <taxon>Pirellulaceae</taxon>
        <taxon>Stieleria</taxon>
    </lineage>
</organism>
<sequence>MMQCVARIWAVCGRLVPSHLLHRATPHAAIIVAALAAQTLCSPVAKADSDVRPNIILILADDLGYGDLGCCGSTVHQTPNIDALAASGLRFTDFHSAGAMCSPTRASILTGLYPQRFGKIFDGALSGTTQGDLGLPLKAETIAERLQKQGYATACMGKWHLGYRPPFLPTHQGFDVFRGLVSGDGDFHTRIDRSGNKDWWHNQTPVREDGYTTDLLTDHSIEFIEAHRDKPFFLYLAHLAIHFPWQGPNDPPHRQAGTEYHRDKWGVIPDPQYVAPHVKAMVESLDESVGRLIRTLRAQGLEKQTLVVFTSDNGGYLTYGKRFKNISSNGPYRGQKMDLYEGGHRVPMIVSWPGRIAARVCDQTTHSNDLFPTLLALGGDTSASGAKTDGVNLVPLWLENKPPATRVVCWRTFTHAAIRSGPWKLVQPLRNGSKAELYHLGNDPGERHNLADDKPELAEQLRQSWSAWDADVNESARRQQG</sequence>
<evidence type="ECO:0000256" key="2">
    <source>
        <dbReference type="ARBA" id="ARBA00022723"/>
    </source>
</evidence>
<accession>A0A5B9MJP0</accession>
<dbReference type="EMBL" id="CP036264">
    <property type="protein sequence ID" value="QEG01094.1"/>
    <property type="molecule type" value="Genomic_DNA"/>
</dbReference>
<dbReference type="Gene3D" id="3.30.1120.10">
    <property type="match status" value="1"/>
</dbReference>